<dbReference type="Gene3D" id="3.30.450.350">
    <property type="entry name" value="CHASE domain"/>
    <property type="match status" value="1"/>
</dbReference>
<dbReference type="SMART" id="SM00267">
    <property type="entry name" value="GGDEF"/>
    <property type="match status" value="1"/>
</dbReference>
<dbReference type="Pfam" id="PF00563">
    <property type="entry name" value="EAL"/>
    <property type="match status" value="1"/>
</dbReference>
<evidence type="ECO:0000259" key="6">
    <source>
        <dbReference type="PROSITE" id="PS50839"/>
    </source>
</evidence>
<dbReference type="Gene3D" id="3.20.20.450">
    <property type="entry name" value="EAL domain"/>
    <property type="match status" value="1"/>
</dbReference>
<feature type="domain" description="EAL" evidence="7">
    <location>
        <begin position="662"/>
        <end position="916"/>
    </location>
</feature>
<sequence>MLRSTSPAQPASDPADPVAEPSRRFDGRLALLALVACLLLTVLAWRETARTAEDDAESRFALRVTELHQRLENHIQTYVQVARSAAALYTAFPDVQRAEWNRFVDGLGLSERYPGIQGVAFARRVDPSNAAAVAGSARADGIRHFRIWPDAGGPERVINLYAAPVTEQNLRALGYDMLSEPIRRTAIEQARDSGEPSTTRAIQLKIDEGNSPSPAFIVFQAVYREGQQPRSVEERRAAFVGVVLTPIRIVPMANAVFGPGVTDVAATLYEGLLADADFPLYRSRAPSPEKPELAAEREITFGNRVWTVRYESRPGFALETESWKPPLVLAVGLTLSAFLSTLLWALTATRRRALEIAGRITASLRRREAELDQLFNEAPLGIALIGQDAKLLDCNPAFARAVGAPRDGLIGLDAKLRAQDPALATAIDAAIGGESVRLEVDQLLLAGGRHSHFTVHLQPVTTPDDPPFVMAFVEDIGDKRRAEQHIHYLAHYDALTGLPNRVLLFDRIGQAAKQARRDGTKVAVLFIDLDRFKVINDSLGHSFGDEVLRSVARRLHAGLRDSDTVGRLGGDEFLIVAPQLHQASDAAAVAEKVLLQLSSPFAVGGQSFVVSPSIGISLFPDDAEDAEGLIRCADIAMYNAKDGGRNAYRFVTREMGARSRERLDLEAALRRALQNGELFIVYQPQVRISDDQVVGVEALVRWRHPEAGLIMPNRFLPIAEETGLVQSIGDWVLNEVCQQIRRWKDHIGLSIPVAVNISGQQFRDGQLPAKVAAALDGNGLDGRELEIEVTEGTLIDDIPAAVSTLRALKERGCLIALDDFGTGYSSLSYLHRFPIDKLKIDRSFIHDLEQAGVGDSIPRAIVGLGRSLGLSVVAEGVETEVQLQLLRSLKCESFQGYLFSRPVPAEELEPVLAVRAARGGHPARVPLSAAP</sequence>
<dbReference type="EMBL" id="JAGINP010000002">
    <property type="protein sequence ID" value="MBP2290923.1"/>
    <property type="molecule type" value="Genomic_DNA"/>
</dbReference>
<dbReference type="PANTHER" id="PTHR44757">
    <property type="entry name" value="DIGUANYLATE CYCLASE DGCP"/>
    <property type="match status" value="1"/>
</dbReference>
<dbReference type="SUPFAM" id="SSF55785">
    <property type="entry name" value="PYP-like sensor domain (PAS domain)"/>
    <property type="match status" value="1"/>
</dbReference>
<evidence type="ECO:0000256" key="1">
    <source>
        <dbReference type="ARBA" id="ARBA00004370"/>
    </source>
</evidence>
<dbReference type="Gene3D" id="3.30.70.270">
    <property type="match status" value="1"/>
</dbReference>
<feature type="domain" description="CHASE" evidence="6">
    <location>
        <begin position="91"/>
        <end position="249"/>
    </location>
</feature>
<dbReference type="Proteomes" id="UP000781958">
    <property type="component" value="Unassembled WGS sequence"/>
</dbReference>
<dbReference type="SUPFAM" id="SSF141868">
    <property type="entry name" value="EAL domain-like"/>
    <property type="match status" value="1"/>
</dbReference>
<dbReference type="SUPFAM" id="SSF55073">
    <property type="entry name" value="Nucleotide cyclase"/>
    <property type="match status" value="1"/>
</dbReference>
<dbReference type="Pfam" id="PF03924">
    <property type="entry name" value="CHASE"/>
    <property type="match status" value="1"/>
</dbReference>
<evidence type="ECO:0000256" key="4">
    <source>
        <dbReference type="ARBA" id="ARBA00023136"/>
    </source>
</evidence>
<dbReference type="Pfam" id="PF08448">
    <property type="entry name" value="PAS_4"/>
    <property type="match status" value="1"/>
</dbReference>
<dbReference type="CDD" id="cd01948">
    <property type="entry name" value="EAL"/>
    <property type="match status" value="1"/>
</dbReference>
<gene>
    <name evidence="9" type="ORF">J2851_000665</name>
</gene>
<dbReference type="InterPro" id="IPR000014">
    <property type="entry name" value="PAS"/>
</dbReference>
<evidence type="ECO:0000259" key="7">
    <source>
        <dbReference type="PROSITE" id="PS50883"/>
    </source>
</evidence>
<comment type="caution">
    <text evidence="9">The sequence shown here is derived from an EMBL/GenBank/DDBJ whole genome shotgun (WGS) entry which is preliminary data.</text>
</comment>
<dbReference type="RefSeq" id="WP_209763938.1">
    <property type="nucleotide sequence ID" value="NZ_JAGINP010000002.1"/>
</dbReference>
<feature type="domain" description="GGDEF" evidence="8">
    <location>
        <begin position="520"/>
        <end position="653"/>
    </location>
</feature>
<keyword evidence="10" id="KW-1185">Reference proteome</keyword>
<dbReference type="NCBIfam" id="TIGR00229">
    <property type="entry name" value="sensory_box"/>
    <property type="match status" value="1"/>
</dbReference>
<evidence type="ECO:0000256" key="5">
    <source>
        <dbReference type="SAM" id="MobiDB-lite"/>
    </source>
</evidence>
<dbReference type="InterPro" id="IPR035965">
    <property type="entry name" value="PAS-like_dom_sf"/>
</dbReference>
<reference evidence="9 10" key="1">
    <citation type="submission" date="2021-03" db="EMBL/GenBank/DDBJ databases">
        <title>Genomic Encyclopedia of Type Strains, Phase III (KMG-III): the genomes of soil and plant-associated and newly described type strains.</title>
        <authorList>
            <person name="Whitman W."/>
        </authorList>
    </citation>
    <scope>NUCLEOTIDE SEQUENCE [LARGE SCALE GENOMIC DNA]</scope>
    <source>
        <strain evidence="9 10">IMMIB AFH-6</strain>
    </source>
</reference>
<dbReference type="Gene3D" id="3.30.450.20">
    <property type="entry name" value="PAS domain"/>
    <property type="match status" value="1"/>
</dbReference>
<feature type="compositionally biased region" description="Low complexity" evidence="5">
    <location>
        <begin position="1"/>
        <end position="19"/>
    </location>
</feature>
<dbReference type="InterPro" id="IPR029787">
    <property type="entry name" value="Nucleotide_cyclase"/>
</dbReference>
<dbReference type="PROSITE" id="PS50887">
    <property type="entry name" value="GGDEF"/>
    <property type="match status" value="1"/>
</dbReference>
<keyword evidence="4" id="KW-0472">Membrane</keyword>
<evidence type="ECO:0000313" key="9">
    <source>
        <dbReference type="EMBL" id="MBP2290923.1"/>
    </source>
</evidence>
<feature type="region of interest" description="Disordered" evidence="5">
    <location>
        <begin position="1"/>
        <end position="20"/>
    </location>
</feature>
<protein>
    <submittedName>
        <fullName evidence="9">Diguanylate cyclase (GGDEF)-like protein/PAS domain S-box-containing protein</fullName>
    </submittedName>
</protein>
<proteinExistence type="predicted"/>
<dbReference type="NCBIfam" id="TIGR00254">
    <property type="entry name" value="GGDEF"/>
    <property type="match status" value="1"/>
</dbReference>
<dbReference type="InterPro" id="IPR035919">
    <property type="entry name" value="EAL_sf"/>
</dbReference>
<dbReference type="PROSITE" id="PS50883">
    <property type="entry name" value="EAL"/>
    <property type="match status" value="1"/>
</dbReference>
<dbReference type="PROSITE" id="PS50839">
    <property type="entry name" value="CHASE"/>
    <property type="match status" value="1"/>
</dbReference>
<keyword evidence="3" id="KW-1133">Transmembrane helix</keyword>
<organism evidence="9 10">
    <name type="scientific">Azospirillum rugosum</name>
    <dbReference type="NCBI Taxonomy" id="416170"/>
    <lineage>
        <taxon>Bacteria</taxon>
        <taxon>Pseudomonadati</taxon>
        <taxon>Pseudomonadota</taxon>
        <taxon>Alphaproteobacteria</taxon>
        <taxon>Rhodospirillales</taxon>
        <taxon>Azospirillaceae</taxon>
        <taxon>Azospirillum</taxon>
    </lineage>
</organism>
<dbReference type="SMART" id="SM01079">
    <property type="entry name" value="CHASE"/>
    <property type="match status" value="1"/>
</dbReference>
<comment type="subcellular location">
    <subcellularLocation>
        <location evidence="1">Membrane</location>
    </subcellularLocation>
</comment>
<dbReference type="InterPro" id="IPR006189">
    <property type="entry name" value="CHASE_dom"/>
</dbReference>
<name>A0ABS4SEC7_9PROT</name>
<dbReference type="CDD" id="cd01949">
    <property type="entry name" value="GGDEF"/>
    <property type="match status" value="1"/>
</dbReference>
<evidence type="ECO:0000313" key="10">
    <source>
        <dbReference type="Proteomes" id="UP000781958"/>
    </source>
</evidence>
<dbReference type="InterPro" id="IPR001633">
    <property type="entry name" value="EAL_dom"/>
</dbReference>
<keyword evidence="2" id="KW-0812">Transmembrane</keyword>
<dbReference type="PANTHER" id="PTHR44757:SF2">
    <property type="entry name" value="BIOFILM ARCHITECTURE MAINTENANCE PROTEIN MBAA"/>
    <property type="match status" value="1"/>
</dbReference>
<evidence type="ECO:0000256" key="3">
    <source>
        <dbReference type="ARBA" id="ARBA00022989"/>
    </source>
</evidence>
<evidence type="ECO:0000259" key="8">
    <source>
        <dbReference type="PROSITE" id="PS50887"/>
    </source>
</evidence>
<evidence type="ECO:0000256" key="2">
    <source>
        <dbReference type="ARBA" id="ARBA00022692"/>
    </source>
</evidence>
<dbReference type="InterPro" id="IPR043128">
    <property type="entry name" value="Rev_trsase/Diguanyl_cyclase"/>
</dbReference>
<dbReference type="Pfam" id="PF00990">
    <property type="entry name" value="GGDEF"/>
    <property type="match status" value="1"/>
</dbReference>
<dbReference type="InterPro" id="IPR042240">
    <property type="entry name" value="CHASE_sf"/>
</dbReference>
<dbReference type="InterPro" id="IPR013656">
    <property type="entry name" value="PAS_4"/>
</dbReference>
<dbReference type="InterPro" id="IPR000160">
    <property type="entry name" value="GGDEF_dom"/>
</dbReference>
<accession>A0ABS4SEC7</accession>
<dbReference type="SMART" id="SM00052">
    <property type="entry name" value="EAL"/>
    <property type="match status" value="1"/>
</dbReference>
<dbReference type="InterPro" id="IPR052155">
    <property type="entry name" value="Biofilm_reg_signaling"/>
</dbReference>